<evidence type="ECO:0000256" key="3">
    <source>
        <dbReference type="ARBA" id="ARBA00011270"/>
    </source>
</evidence>
<dbReference type="PANTHER" id="PTHR43406:SF1">
    <property type="entry name" value="TRYPTOPHAN SYNTHASE ALPHA CHAIN, CHLOROPLASTIC"/>
    <property type="match status" value="1"/>
</dbReference>
<dbReference type="Gene3D" id="3.20.20.70">
    <property type="entry name" value="Aldolase class I"/>
    <property type="match status" value="1"/>
</dbReference>
<reference evidence="11 12" key="1">
    <citation type="journal article" date="2015" name="Genome Announc.">
        <title>Expanding the biotechnology potential of lactobacilli through comparative genomics of 213 strains and associated genera.</title>
        <authorList>
            <person name="Sun Z."/>
            <person name="Harris H.M."/>
            <person name="McCann A."/>
            <person name="Guo C."/>
            <person name="Argimon S."/>
            <person name="Zhang W."/>
            <person name="Yang X."/>
            <person name="Jeffery I.B."/>
            <person name="Cooney J.C."/>
            <person name="Kagawa T.F."/>
            <person name="Liu W."/>
            <person name="Song Y."/>
            <person name="Salvetti E."/>
            <person name="Wrobel A."/>
            <person name="Rasinkangas P."/>
            <person name="Parkhill J."/>
            <person name="Rea M.C."/>
            <person name="O'Sullivan O."/>
            <person name="Ritari J."/>
            <person name="Douillard F.P."/>
            <person name="Paul Ross R."/>
            <person name="Yang R."/>
            <person name="Briner A.E."/>
            <person name="Felis G.E."/>
            <person name="de Vos W.M."/>
            <person name="Barrangou R."/>
            <person name="Klaenhammer T.R."/>
            <person name="Caufield P.W."/>
            <person name="Cui Y."/>
            <person name="Zhang H."/>
            <person name="O'Toole P.W."/>
        </authorList>
    </citation>
    <scope>NUCLEOTIDE SEQUENCE [LARGE SCALE GENOMIC DNA]</scope>
    <source>
        <strain evidence="11 12">DSM 13343</strain>
    </source>
</reference>
<comment type="catalytic activity">
    <reaction evidence="8 9">
        <text>(1S,2R)-1-C-(indol-3-yl)glycerol 3-phosphate + L-serine = D-glyceraldehyde 3-phosphate + L-tryptophan + H2O</text>
        <dbReference type="Rhea" id="RHEA:10532"/>
        <dbReference type="ChEBI" id="CHEBI:15377"/>
        <dbReference type="ChEBI" id="CHEBI:33384"/>
        <dbReference type="ChEBI" id="CHEBI:57912"/>
        <dbReference type="ChEBI" id="CHEBI:58866"/>
        <dbReference type="ChEBI" id="CHEBI:59776"/>
        <dbReference type="EC" id="4.2.1.20"/>
    </reaction>
</comment>
<evidence type="ECO:0000313" key="11">
    <source>
        <dbReference type="EMBL" id="KRL41593.1"/>
    </source>
</evidence>
<dbReference type="NCBIfam" id="TIGR00262">
    <property type="entry name" value="trpA"/>
    <property type="match status" value="1"/>
</dbReference>
<dbReference type="GO" id="GO:0005829">
    <property type="term" value="C:cytosol"/>
    <property type="evidence" value="ECO:0007669"/>
    <property type="project" value="TreeGrafter"/>
</dbReference>
<dbReference type="AlphaFoldDB" id="A0A0R1QAY2"/>
<comment type="function">
    <text evidence="1 9">The alpha subunit is responsible for the aldol cleavage of indoleglycerol phosphate to indole and glyceraldehyde 3-phosphate.</text>
</comment>
<gene>
    <name evidence="9" type="primary">trpA</name>
    <name evidence="11" type="ORF">FD01_GL002138</name>
</gene>
<dbReference type="InterPro" id="IPR011060">
    <property type="entry name" value="RibuloseP-bd_barrel"/>
</dbReference>
<dbReference type="GO" id="GO:0004834">
    <property type="term" value="F:tryptophan synthase activity"/>
    <property type="evidence" value="ECO:0007669"/>
    <property type="project" value="UniProtKB-UniRule"/>
</dbReference>
<protein>
    <recommendedName>
        <fullName evidence="9">Tryptophan synthase alpha chain</fullName>
        <ecNumber evidence="9">4.2.1.20</ecNumber>
    </recommendedName>
</protein>
<keyword evidence="6 9" id="KW-0057">Aromatic amino acid biosynthesis</keyword>
<feature type="active site" description="Proton acceptor" evidence="9">
    <location>
        <position position="57"/>
    </location>
</feature>
<evidence type="ECO:0000256" key="7">
    <source>
        <dbReference type="ARBA" id="ARBA00023239"/>
    </source>
</evidence>
<comment type="pathway">
    <text evidence="2 9">Amino-acid biosynthesis; L-tryptophan biosynthesis; L-tryptophan from chorismate: step 5/5.</text>
</comment>
<dbReference type="UniPathway" id="UPA00035">
    <property type="reaction ID" value="UER00044"/>
</dbReference>
<comment type="similarity">
    <text evidence="9 10">Belongs to the TrpA family.</text>
</comment>
<evidence type="ECO:0000256" key="2">
    <source>
        <dbReference type="ARBA" id="ARBA00004733"/>
    </source>
</evidence>
<evidence type="ECO:0000256" key="4">
    <source>
        <dbReference type="ARBA" id="ARBA00022605"/>
    </source>
</evidence>
<evidence type="ECO:0000256" key="5">
    <source>
        <dbReference type="ARBA" id="ARBA00022822"/>
    </source>
</evidence>
<sequence length="259" mass="27604">MFMSKLQDVFENHKAFIPFVTAGDPSAQATIDQVVALAKNGADIVELGVPFSDPIADGPVIQAAGLRAFAGGITVDGVFDIVKAIREQTNVPLVFLTYANIPFKYGYDAFCARCEELGVYGLVIPDLPEEEADEILTYTEKHNVDLIPLVSPTSGPRLKKLVRYATGFIYIVSALGVTGQRSSFAQNLDDLIADLRKVTDAPLCVGFGVHTPEQAKNLAKVADGVIVGSAIVQLAQDSDDAPKAVGDYTKAMVEAIAEA</sequence>
<dbReference type="EC" id="4.2.1.20" evidence="9"/>
<accession>A0A0R1QAY2</accession>
<evidence type="ECO:0000256" key="9">
    <source>
        <dbReference type="HAMAP-Rule" id="MF_00131"/>
    </source>
</evidence>
<comment type="subunit">
    <text evidence="3 9">Tetramer of two alpha and two beta chains.</text>
</comment>
<dbReference type="InterPro" id="IPR002028">
    <property type="entry name" value="Trp_synthase_suA"/>
</dbReference>
<dbReference type="CDD" id="cd04724">
    <property type="entry name" value="Tryptophan_synthase_alpha"/>
    <property type="match status" value="1"/>
</dbReference>
<feature type="active site" description="Proton acceptor" evidence="9">
    <location>
        <position position="46"/>
    </location>
</feature>
<organism evidence="11 12">
    <name type="scientific">Lacticaseibacillus manihotivorans DSM 13343 = JCM 12514</name>
    <dbReference type="NCBI Taxonomy" id="1423769"/>
    <lineage>
        <taxon>Bacteria</taxon>
        <taxon>Bacillati</taxon>
        <taxon>Bacillota</taxon>
        <taxon>Bacilli</taxon>
        <taxon>Lactobacillales</taxon>
        <taxon>Lactobacillaceae</taxon>
        <taxon>Lacticaseibacillus</taxon>
    </lineage>
</organism>
<dbReference type="PROSITE" id="PS00167">
    <property type="entry name" value="TRP_SYNTHASE_ALPHA"/>
    <property type="match status" value="1"/>
</dbReference>
<keyword evidence="12" id="KW-1185">Reference proteome</keyword>
<dbReference type="SUPFAM" id="SSF51366">
    <property type="entry name" value="Ribulose-phoshate binding barrel"/>
    <property type="match status" value="1"/>
</dbReference>
<comment type="caution">
    <text evidence="11">The sequence shown here is derived from an EMBL/GenBank/DDBJ whole genome shotgun (WGS) entry which is preliminary data.</text>
</comment>
<dbReference type="EMBL" id="AZEU01000246">
    <property type="protein sequence ID" value="KRL41593.1"/>
    <property type="molecule type" value="Genomic_DNA"/>
</dbReference>
<proteinExistence type="inferred from homology"/>
<keyword evidence="5 9" id="KW-0822">Tryptophan biosynthesis</keyword>
<keyword evidence="4 9" id="KW-0028">Amino-acid biosynthesis</keyword>
<evidence type="ECO:0000256" key="1">
    <source>
        <dbReference type="ARBA" id="ARBA00003365"/>
    </source>
</evidence>
<dbReference type="PATRIC" id="fig|1423769.4.peg.2299"/>
<dbReference type="HAMAP" id="MF_00131">
    <property type="entry name" value="Trp_synth_alpha"/>
    <property type="match status" value="1"/>
</dbReference>
<evidence type="ECO:0000256" key="10">
    <source>
        <dbReference type="RuleBase" id="RU003662"/>
    </source>
</evidence>
<dbReference type="FunFam" id="3.20.20.70:FF:000037">
    <property type="entry name" value="Tryptophan synthase alpha chain"/>
    <property type="match status" value="1"/>
</dbReference>
<dbReference type="PANTHER" id="PTHR43406">
    <property type="entry name" value="TRYPTOPHAN SYNTHASE, ALPHA CHAIN"/>
    <property type="match status" value="1"/>
</dbReference>
<evidence type="ECO:0000256" key="6">
    <source>
        <dbReference type="ARBA" id="ARBA00023141"/>
    </source>
</evidence>
<dbReference type="Proteomes" id="UP000051790">
    <property type="component" value="Unassembled WGS sequence"/>
</dbReference>
<dbReference type="Pfam" id="PF00290">
    <property type="entry name" value="Trp_syntA"/>
    <property type="match status" value="1"/>
</dbReference>
<name>A0A0R1QAY2_9LACO</name>
<dbReference type="InterPro" id="IPR018204">
    <property type="entry name" value="Trp_synthase_alpha_AS"/>
</dbReference>
<evidence type="ECO:0000256" key="8">
    <source>
        <dbReference type="ARBA" id="ARBA00049047"/>
    </source>
</evidence>
<dbReference type="InterPro" id="IPR013785">
    <property type="entry name" value="Aldolase_TIM"/>
</dbReference>
<evidence type="ECO:0000313" key="12">
    <source>
        <dbReference type="Proteomes" id="UP000051790"/>
    </source>
</evidence>
<keyword evidence="7 9" id="KW-0456">Lyase</keyword>